<protein>
    <submittedName>
        <fullName evidence="2">Uncharacterized protein</fullName>
    </submittedName>
</protein>
<dbReference type="EMBL" id="GBXM01006626">
    <property type="protein sequence ID" value="JAI01952.1"/>
    <property type="molecule type" value="Transcribed_RNA"/>
</dbReference>
<evidence type="ECO:0000256" key="1">
    <source>
        <dbReference type="SAM" id="SignalP"/>
    </source>
</evidence>
<sequence length="53" mass="6104">MPVMQCNVMLCLLYTALLPATTPELQWHQGITCQAQHTHNATHITCKWCRQTH</sequence>
<proteinExistence type="predicted"/>
<reference evidence="2" key="2">
    <citation type="journal article" date="2015" name="Fish Shellfish Immunol.">
        <title>Early steps in the European eel (Anguilla anguilla)-Vibrio vulnificus interaction in the gills: Role of the RtxA13 toxin.</title>
        <authorList>
            <person name="Callol A."/>
            <person name="Pajuelo D."/>
            <person name="Ebbesson L."/>
            <person name="Teles M."/>
            <person name="MacKenzie S."/>
            <person name="Amaro C."/>
        </authorList>
    </citation>
    <scope>NUCLEOTIDE SEQUENCE</scope>
</reference>
<evidence type="ECO:0000313" key="2">
    <source>
        <dbReference type="EMBL" id="JAI01952.1"/>
    </source>
</evidence>
<name>A0A0E9XHP1_ANGAN</name>
<feature type="chain" id="PRO_5002435487" evidence="1">
    <location>
        <begin position="20"/>
        <end position="53"/>
    </location>
</feature>
<organism evidence="2">
    <name type="scientific">Anguilla anguilla</name>
    <name type="common">European freshwater eel</name>
    <name type="synonym">Muraena anguilla</name>
    <dbReference type="NCBI Taxonomy" id="7936"/>
    <lineage>
        <taxon>Eukaryota</taxon>
        <taxon>Metazoa</taxon>
        <taxon>Chordata</taxon>
        <taxon>Craniata</taxon>
        <taxon>Vertebrata</taxon>
        <taxon>Euteleostomi</taxon>
        <taxon>Actinopterygii</taxon>
        <taxon>Neopterygii</taxon>
        <taxon>Teleostei</taxon>
        <taxon>Anguilliformes</taxon>
        <taxon>Anguillidae</taxon>
        <taxon>Anguilla</taxon>
    </lineage>
</organism>
<feature type="signal peptide" evidence="1">
    <location>
        <begin position="1"/>
        <end position="19"/>
    </location>
</feature>
<keyword evidence="1" id="KW-0732">Signal</keyword>
<dbReference type="AlphaFoldDB" id="A0A0E9XHP1"/>
<reference evidence="2" key="1">
    <citation type="submission" date="2014-11" db="EMBL/GenBank/DDBJ databases">
        <authorList>
            <person name="Amaro Gonzalez C."/>
        </authorList>
    </citation>
    <scope>NUCLEOTIDE SEQUENCE</scope>
</reference>
<accession>A0A0E9XHP1</accession>